<accession>A0ABV6YA49</accession>
<comment type="caution">
    <text evidence="2">The sequence shown here is derived from an EMBL/GenBank/DDBJ whole genome shotgun (WGS) entry which is preliminary data.</text>
</comment>
<gene>
    <name evidence="2" type="ORF">ACETIH_15865</name>
</gene>
<protein>
    <recommendedName>
        <fullName evidence="4">Copper chaperone PCu(A)C</fullName>
    </recommendedName>
</protein>
<evidence type="ECO:0008006" key="4">
    <source>
        <dbReference type="Google" id="ProtNLM"/>
    </source>
</evidence>
<organism evidence="2 3">
    <name type="scientific">Microvirga arabica</name>
    <dbReference type="NCBI Taxonomy" id="1128671"/>
    <lineage>
        <taxon>Bacteria</taxon>
        <taxon>Pseudomonadati</taxon>
        <taxon>Pseudomonadota</taxon>
        <taxon>Alphaproteobacteria</taxon>
        <taxon>Hyphomicrobiales</taxon>
        <taxon>Methylobacteriaceae</taxon>
        <taxon>Microvirga</taxon>
    </lineage>
</organism>
<keyword evidence="3" id="KW-1185">Reference proteome</keyword>
<dbReference type="RefSeq" id="WP_203272826.1">
    <property type="nucleotide sequence ID" value="NZ_JAFBID010000030.1"/>
</dbReference>
<dbReference type="Proteomes" id="UP001593940">
    <property type="component" value="Unassembled WGS sequence"/>
</dbReference>
<evidence type="ECO:0000256" key="1">
    <source>
        <dbReference type="SAM" id="SignalP"/>
    </source>
</evidence>
<evidence type="ECO:0000313" key="2">
    <source>
        <dbReference type="EMBL" id="MFC1458151.1"/>
    </source>
</evidence>
<evidence type="ECO:0000313" key="3">
    <source>
        <dbReference type="Proteomes" id="UP001593940"/>
    </source>
</evidence>
<feature type="chain" id="PRO_5046084141" description="Copper chaperone PCu(A)C" evidence="1">
    <location>
        <begin position="30"/>
        <end position="156"/>
    </location>
</feature>
<reference evidence="2 3" key="1">
    <citation type="submission" date="2024-09" db="EMBL/GenBank/DDBJ databases">
        <title>Nodulacao em especies de Leguminosae Basais da Amazonia e Caracterizacao dos Rizobios e Bacterias Associadas aos Nodulos.</title>
        <authorList>
            <person name="Jambeiro I.C.A."/>
            <person name="Lopes I.S."/>
            <person name="Aguiar E.R.G.R."/>
            <person name="Santos A.F.J."/>
            <person name="Dos Santos J.M.F."/>
            <person name="Gross E."/>
        </authorList>
    </citation>
    <scope>NUCLEOTIDE SEQUENCE [LARGE SCALE GENOMIC DNA]</scope>
    <source>
        <strain evidence="2 3">BRUESC1165</strain>
    </source>
</reference>
<keyword evidence="1" id="KW-0732">Signal</keyword>
<feature type="signal peptide" evidence="1">
    <location>
        <begin position="1"/>
        <end position="29"/>
    </location>
</feature>
<dbReference type="EMBL" id="JBHOMY010000043">
    <property type="protein sequence ID" value="MFC1458151.1"/>
    <property type="molecule type" value="Genomic_DNA"/>
</dbReference>
<name>A0ABV6YA49_9HYPH</name>
<proteinExistence type="predicted"/>
<sequence length="156" mass="16534">MSRFWKSLRLVAAFALSLAIGFLSRDLSAEEDYQITNEVVLIDVRVSPAKGENRAQIMFQLENRSTERVSFGGITVADASRSRIVASLGNGTTTTLDTIPVAPGEVLSMDGEVLWIEVDGLAGGLPPDGTIDATVSLGVAVIPISLTVEGTKKLSN</sequence>